<organism evidence="1 2">
    <name type="scientific">Thelephora ganbajun</name>
    <name type="common">Ganba fungus</name>
    <dbReference type="NCBI Taxonomy" id="370292"/>
    <lineage>
        <taxon>Eukaryota</taxon>
        <taxon>Fungi</taxon>
        <taxon>Dikarya</taxon>
        <taxon>Basidiomycota</taxon>
        <taxon>Agaricomycotina</taxon>
        <taxon>Agaricomycetes</taxon>
        <taxon>Thelephorales</taxon>
        <taxon>Thelephoraceae</taxon>
        <taxon>Thelephora</taxon>
    </lineage>
</organism>
<reference evidence="1" key="1">
    <citation type="submission" date="2019-10" db="EMBL/GenBank/DDBJ databases">
        <authorList>
            <consortium name="DOE Joint Genome Institute"/>
            <person name="Kuo A."/>
            <person name="Miyauchi S."/>
            <person name="Kiss E."/>
            <person name="Drula E."/>
            <person name="Kohler A."/>
            <person name="Sanchez-Garcia M."/>
            <person name="Andreopoulos B."/>
            <person name="Barry K.W."/>
            <person name="Bonito G."/>
            <person name="Buee M."/>
            <person name="Carver A."/>
            <person name="Chen C."/>
            <person name="Cichocki N."/>
            <person name="Clum A."/>
            <person name="Culley D."/>
            <person name="Crous P.W."/>
            <person name="Fauchery L."/>
            <person name="Girlanda M."/>
            <person name="Hayes R."/>
            <person name="Keri Z."/>
            <person name="Labutti K."/>
            <person name="Lipzen A."/>
            <person name="Lombard V."/>
            <person name="Magnuson J."/>
            <person name="Maillard F."/>
            <person name="Morin E."/>
            <person name="Murat C."/>
            <person name="Nolan M."/>
            <person name="Ohm R."/>
            <person name="Pangilinan J."/>
            <person name="Pereira M."/>
            <person name="Perotto S."/>
            <person name="Peter M."/>
            <person name="Riley R."/>
            <person name="Sitrit Y."/>
            <person name="Stielow B."/>
            <person name="Szollosi G."/>
            <person name="Zifcakova L."/>
            <person name="Stursova M."/>
            <person name="Spatafora J.W."/>
            <person name="Tedersoo L."/>
            <person name="Vaario L.-M."/>
            <person name="Yamada A."/>
            <person name="Yan M."/>
            <person name="Wang P."/>
            <person name="Xu J."/>
            <person name="Bruns T."/>
            <person name="Baldrian P."/>
            <person name="Vilgalys R."/>
            <person name="Henrissat B."/>
            <person name="Grigoriev I.V."/>
            <person name="Hibbett D."/>
            <person name="Nagy L.G."/>
            <person name="Martin F.M."/>
        </authorList>
    </citation>
    <scope>NUCLEOTIDE SEQUENCE</scope>
    <source>
        <strain evidence="1">P2</strain>
    </source>
</reference>
<name>A0ACB6Z454_THEGA</name>
<keyword evidence="2" id="KW-1185">Reference proteome</keyword>
<reference evidence="1" key="2">
    <citation type="journal article" date="2020" name="Nat. Commun.">
        <title>Large-scale genome sequencing of mycorrhizal fungi provides insights into the early evolution of symbiotic traits.</title>
        <authorList>
            <person name="Miyauchi S."/>
            <person name="Kiss E."/>
            <person name="Kuo A."/>
            <person name="Drula E."/>
            <person name="Kohler A."/>
            <person name="Sanchez-Garcia M."/>
            <person name="Morin E."/>
            <person name="Andreopoulos B."/>
            <person name="Barry K.W."/>
            <person name="Bonito G."/>
            <person name="Buee M."/>
            <person name="Carver A."/>
            <person name="Chen C."/>
            <person name="Cichocki N."/>
            <person name="Clum A."/>
            <person name="Culley D."/>
            <person name="Crous P.W."/>
            <person name="Fauchery L."/>
            <person name="Girlanda M."/>
            <person name="Hayes R.D."/>
            <person name="Keri Z."/>
            <person name="LaButti K."/>
            <person name="Lipzen A."/>
            <person name="Lombard V."/>
            <person name="Magnuson J."/>
            <person name="Maillard F."/>
            <person name="Murat C."/>
            <person name="Nolan M."/>
            <person name="Ohm R.A."/>
            <person name="Pangilinan J."/>
            <person name="Pereira M.F."/>
            <person name="Perotto S."/>
            <person name="Peter M."/>
            <person name="Pfister S."/>
            <person name="Riley R."/>
            <person name="Sitrit Y."/>
            <person name="Stielow J.B."/>
            <person name="Szollosi G."/>
            <person name="Zifcakova L."/>
            <person name="Stursova M."/>
            <person name="Spatafora J.W."/>
            <person name="Tedersoo L."/>
            <person name="Vaario L.M."/>
            <person name="Yamada A."/>
            <person name="Yan M."/>
            <person name="Wang P."/>
            <person name="Xu J."/>
            <person name="Bruns T."/>
            <person name="Baldrian P."/>
            <person name="Vilgalys R."/>
            <person name="Dunand C."/>
            <person name="Henrissat B."/>
            <person name="Grigoriev I.V."/>
            <person name="Hibbett D."/>
            <person name="Nagy L.G."/>
            <person name="Martin F.M."/>
        </authorList>
    </citation>
    <scope>NUCLEOTIDE SEQUENCE</scope>
    <source>
        <strain evidence="1">P2</strain>
    </source>
</reference>
<gene>
    <name evidence="1" type="ORF">BDM02DRAFT_3174566</name>
</gene>
<protein>
    <submittedName>
        <fullName evidence="1">Uncharacterized protein</fullName>
    </submittedName>
</protein>
<comment type="caution">
    <text evidence="1">The sequence shown here is derived from an EMBL/GenBank/DDBJ whole genome shotgun (WGS) entry which is preliminary data.</text>
</comment>
<proteinExistence type="predicted"/>
<evidence type="ECO:0000313" key="2">
    <source>
        <dbReference type="Proteomes" id="UP000886501"/>
    </source>
</evidence>
<dbReference type="Proteomes" id="UP000886501">
    <property type="component" value="Unassembled WGS sequence"/>
</dbReference>
<dbReference type="EMBL" id="MU118135">
    <property type="protein sequence ID" value="KAF9644514.1"/>
    <property type="molecule type" value="Genomic_DNA"/>
</dbReference>
<evidence type="ECO:0000313" key="1">
    <source>
        <dbReference type="EMBL" id="KAF9644514.1"/>
    </source>
</evidence>
<sequence>MRLGVIICKVVLRPLRCSVQERDRATAVALPSQPPLDYWYSHGRLGETNVEISHWDSTRVLLLQAYWRGVFGLSLVLNDAVGSEMCWYYLSRQDYEPVPRSASLRHEARFPTPTTRAPHLLHVGYRHVRPSLLRRKPVQAVSGSVPEACLGCNKDGTSPESVDASHIARLRRTGFAKHHDYDRPIALGINPLTLTKLLECTEDDDVCTLTAVDNPNALKLILEAKKAGRISTHTFGLTDICTVFFTLLDTESDVRVTVSSAAFGHIIENLAIIGEEVKIDTPEEGAGFSVEGNILDGEVLVEPKVGSVSEGEVSIHVKSPVAATFELVYLSKTSAKWG</sequence>
<accession>A0ACB6Z454</accession>